<evidence type="ECO:0000313" key="1">
    <source>
        <dbReference type="EMBL" id="RIA80190.1"/>
    </source>
</evidence>
<keyword evidence="2" id="KW-1185">Reference proteome</keyword>
<comment type="caution">
    <text evidence="1">The sequence shown here is derived from an EMBL/GenBank/DDBJ whole genome shotgun (WGS) entry which is preliminary data.</text>
</comment>
<gene>
    <name evidence="1" type="ORF">C1645_793069</name>
</gene>
<name>A0A397S149_9GLOM</name>
<protein>
    <submittedName>
        <fullName evidence="1">Uncharacterized protein</fullName>
    </submittedName>
</protein>
<reference evidence="1 2" key="1">
    <citation type="submission" date="2018-06" db="EMBL/GenBank/DDBJ databases">
        <title>Comparative genomics reveals the genomic features of Rhizophagus irregularis, R. cerebriforme, R. diaphanum and Gigaspora rosea, and their symbiotic lifestyle signature.</title>
        <authorList>
            <person name="Morin E."/>
            <person name="San Clemente H."/>
            <person name="Chen E.C.H."/>
            <person name="De La Providencia I."/>
            <person name="Hainaut M."/>
            <person name="Kuo A."/>
            <person name="Kohler A."/>
            <person name="Murat C."/>
            <person name="Tang N."/>
            <person name="Roy S."/>
            <person name="Loubradou J."/>
            <person name="Henrissat B."/>
            <person name="Grigoriev I.V."/>
            <person name="Corradi N."/>
            <person name="Roux C."/>
            <person name="Martin F.M."/>
        </authorList>
    </citation>
    <scope>NUCLEOTIDE SEQUENCE [LARGE SCALE GENOMIC DNA]</scope>
    <source>
        <strain evidence="1 2">DAOM 227022</strain>
    </source>
</reference>
<dbReference type="OrthoDB" id="2410986at2759"/>
<dbReference type="EMBL" id="QKYT01001024">
    <property type="protein sequence ID" value="RIA80190.1"/>
    <property type="molecule type" value="Genomic_DNA"/>
</dbReference>
<evidence type="ECO:0000313" key="2">
    <source>
        <dbReference type="Proteomes" id="UP000265703"/>
    </source>
</evidence>
<organism evidence="1 2">
    <name type="scientific">Glomus cerebriforme</name>
    <dbReference type="NCBI Taxonomy" id="658196"/>
    <lineage>
        <taxon>Eukaryota</taxon>
        <taxon>Fungi</taxon>
        <taxon>Fungi incertae sedis</taxon>
        <taxon>Mucoromycota</taxon>
        <taxon>Glomeromycotina</taxon>
        <taxon>Glomeromycetes</taxon>
        <taxon>Glomerales</taxon>
        <taxon>Glomeraceae</taxon>
        <taxon>Glomus</taxon>
    </lineage>
</organism>
<sequence>MDKPPALENDGAVLKLLSDGERHSPQNDQDLRKVLRQFVSNKNLKFTVFIETPSKPFNSWTFPKVCELYGLIYDPNPSIDVHPVFHCGCVDLGSEKSKVVVKHLMAELKLRQDVTPLDKAYEATKTIYSYCYLASGVSLYKDNFKLIPEKLIEGRNGQGNLDYAVVCRST</sequence>
<dbReference type="Proteomes" id="UP000265703">
    <property type="component" value="Unassembled WGS sequence"/>
</dbReference>
<proteinExistence type="predicted"/>
<accession>A0A397S149</accession>
<dbReference type="AlphaFoldDB" id="A0A397S149"/>